<keyword evidence="12" id="KW-1185">Reference proteome</keyword>
<dbReference type="PANTHER" id="PTHR11774">
    <property type="entry name" value="GERANYLGERANYL TRANSFERASE TYPE BETA SUBUNIT"/>
    <property type="match status" value="1"/>
</dbReference>
<evidence type="ECO:0000256" key="5">
    <source>
        <dbReference type="ARBA" id="ARBA00022679"/>
    </source>
</evidence>
<evidence type="ECO:0000256" key="4">
    <source>
        <dbReference type="ARBA" id="ARBA00022602"/>
    </source>
</evidence>
<evidence type="ECO:0000256" key="6">
    <source>
        <dbReference type="ARBA" id="ARBA00022723"/>
    </source>
</evidence>
<evidence type="ECO:0000313" key="13">
    <source>
        <dbReference type="WBParaSite" id="EVEC_0000100101-mRNA-1"/>
    </source>
</evidence>
<name>A0A0N4UUE1_ENTVE</name>
<dbReference type="Pfam" id="PF00432">
    <property type="entry name" value="Prenyltrans"/>
    <property type="match status" value="1"/>
</dbReference>
<dbReference type="InterPro" id="IPR001330">
    <property type="entry name" value="Prenyltrans"/>
</dbReference>
<reference evidence="11 12" key="2">
    <citation type="submission" date="2018-10" db="EMBL/GenBank/DDBJ databases">
        <authorList>
            <consortium name="Pathogen Informatics"/>
        </authorList>
    </citation>
    <scope>NUCLEOTIDE SEQUENCE [LARGE SCALE GENOMIC DNA]</scope>
</reference>
<evidence type="ECO:0000313" key="11">
    <source>
        <dbReference type="EMBL" id="VDD85566.1"/>
    </source>
</evidence>
<keyword evidence="5 9" id="KW-0808">Transferase</keyword>
<evidence type="ECO:0000256" key="8">
    <source>
        <dbReference type="ARBA" id="ARBA00022833"/>
    </source>
</evidence>
<dbReference type="Gene3D" id="1.50.10.20">
    <property type="match status" value="1"/>
</dbReference>
<gene>
    <name evidence="11" type="ORF">EVEC_LOCUS709</name>
</gene>
<proteinExistence type="inferred from homology"/>
<comment type="similarity">
    <text evidence="1 9">Belongs to the protein prenyltransferase subunit beta family.</text>
</comment>
<evidence type="ECO:0000313" key="12">
    <source>
        <dbReference type="Proteomes" id="UP000274131"/>
    </source>
</evidence>
<dbReference type="Proteomes" id="UP000274131">
    <property type="component" value="Unassembled WGS sequence"/>
</dbReference>
<comment type="catalytic activity">
    <reaction evidence="9">
        <text>L-cysteinyl-[protein] + (2E,6E)-farnesyl diphosphate = S-(2E,6E)-farnesyl-L-cysteinyl-[protein] + diphosphate</text>
        <dbReference type="Rhea" id="RHEA:13345"/>
        <dbReference type="Rhea" id="RHEA-COMP:10131"/>
        <dbReference type="Rhea" id="RHEA-COMP:11535"/>
        <dbReference type="ChEBI" id="CHEBI:29950"/>
        <dbReference type="ChEBI" id="CHEBI:33019"/>
        <dbReference type="ChEBI" id="CHEBI:86019"/>
        <dbReference type="ChEBI" id="CHEBI:175763"/>
    </reaction>
</comment>
<protein>
    <recommendedName>
        <fullName evidence="3 9">Protein farnesyltransferase subunit beta</fullName>
        <shortName evidence="9">FTase-beta</shortName>
        <ecNumber evidence="2 9">2.5.1.58</ecNumber>
    </recommendedName>
</protein>
<comment type="cofactor">
    <cofactor evidence="9">
        <name>Zn(2+)</name>
        <dbReference type="ChEBI" id="CHEBI:29105"/>
    </cofactor>
    <text evidence="9">Binds 1 zinc ion per subunit.</text>
</comment>
<dbReference type="AlphaFoldDB" id="A0A0N4UUE1"/>
<dbReference type="WBParaSite" id="EVEC_0000100101-mRNA-1">
    <property type="protein sequence ID" value="EVEC_0000100101-mRNA-1"/>
    <property type="gene ID" value="EVEC_0000100101"/>
</dbReference>
<organism evidence="13">
    <name type="scientific">Enterobius vermicularis</name>
    <name type="common">Human pinworm</name>
    <dbReference type="NCBI Taxonomy" id="51028"/>
    <lineage>
        <taxon>Eukaryota</taxon>
        <taxon>Metazoa</taxon>
        <taxon>Ecdysozoa</taxon>
        <taxon>Nematoda</taxon>
        <taxon>Chromadorea</taxon>
        <taxon>Rhabditida</taxon>
        <taxon>Spirurina</taxon>
        <taxon>Oxyuridomorpha</taxon>
        <taxon>Oxyuroidea</taxon>
        <taxon>Oxyuridae</taxon>
        <taxon>Enterobius</taxon>
    </lineage>
</organism>
<evidence type="ECO:0000256" key="2">
    <source>
        <dbReference type="ARBA" id="ARBA00012702"/>
    </source>
</evidence>
<dbReference type="InterPro" id="IPR026872">
    <property type="entry name" value="FTB"/>
</dbReference>
<keyword evidence="4 9" id="KW-0637">Prenyltransferase</keyword>
<reference evidence="13" key="1">
    <citation type="submission" date="2017-02" db="UniProtKB">
        <authorList>
            <consortium name="WormBaseParasite"/>
        </authorList>
    </citation>
    <scope>IDENTIFICATION</scope>
</reference>
<feature type="domain" description="Prenyltransferase alpha-alpha toroid" evidence="10">
    <location>
        <begin position="71"/>
        <end position="391"/>
    </location>
</feature>
<dbReference type="OrthoDB" id="10261146at2759"/>
<dbReference type="GO" id="GO:0005965">
    <property type="term" value="C:protein farnesyltransferase complex"/>
    <property type="evidence" value="ECO:0007669"/>
    <property type="project" value="UniProtKB-UniRule"/>
</dbReference>
<evidence type="ECO:0000256" key="3">
    <source>
        <dbReference type="ARBA" id="ARBA00015798"/>
    </source>
</evidence>
<dbReference type="EC" id="2.5.1.58" evidence="2 9"/>
<keyword evidence="7" id="KW-0677">Repeat</keyword>
<comment type="subunit">
    <text evidence="9">Heterodimer of an alpha and a beta subunit.</text>
</comment>
<dbReference type="InterPro" id="IPR008930">
    <property type="entry name" value="Terpenoid_cyclase/PrenylTrfase"/>
</dbReference>
<keyword evidence="6 9" id="KW-0479">Metal-binding</keyword>
<dbReference type="STRING" id="51028.A0A0N4UUE1"/>
<evidence type="ECO:0000259" key="10">
    <source>
        <dbReference type="Pfam" id="PF00432"/>
    </source>
</evidence>
<comment type="function">
    <text evidence="9">Catalyzes the transfer of a farnesyl moiety from farnesyl diphosphate to a cysteine at the fourth position from the C-terminus of several proteins. The beta subunit is responsible for peptide-binding.</text>
</comment>
<sequence length="406" mass="45124">MDSAPEEAAKSIHIFNAFKEENRYFDDGFFTFTSTEQKRVEDLIAQECMKFHDEFMDSPEDDAPFAPVLWRTLHSHYLMNNLREFGRGGMSLWASKPWICYWGLHSLRLLEAESDEDLYSAVVRFLKTCEAPGGGYGGGAGQMAHLATTYGAVMALVSIGTVEALSSINRKTLKQFLKEMKQPDGSFKLHRDGEIDIRGIYCALAVASITNILDEELAANAESWLISCQTYEGGFGGEKSCEAHGGYTFCSVASLTILGKTALIHIPSLLKWLTSKQMKFEGGFQGRTNKLVDGCYSFWQAAVFPMIEIILKSSGVEVDQLFDAQALQEFILISCQDKYLGGLRDKPDKPKDVYHTCYTLSGLSVAQDYTPDNVVGGTANRLARVSPVYNVTLEALKTANEFFRTP</sequence>
<dbReference type="CDD" id="cd02893">
    <property type="entry name" value="FTase"/>
    <property type="match status" value="1"/>
</dbReference>
<dbReference type="GO" id="GO:0008270">
    <property type="term" value="F:zinc ion binding"/>
    <property type="evidence" value="ECO:0007669"/>
    <property type="project" value="UniProtKB-UniRule"/>
</dbReference>
<evidence type="ECO:0000256" key="7">
    <source>
        <dbReference type="ARBA" id="ARBA00022737"/>
    </source>
</evidence>
<dbReference type="SUPFAM" id="SSF48239">
    <property type="entry name" value="Terpenoid cyclases/Protein prenyltransferases"/>
    <property type="match status" value="1"/>
</dbReference>
<keyword evidence="8 9" id="KW-0862">Zinc</keyword>
<accession>A0A0N4UUE1</accession>
<evidence type="ECO:0000256" key="9">
    <source>
        <dbReference type="RuleBase" id="RU365056"/>
    </source>
</evidence>
<dbReference type="PANTHER" id="PTHR11774:SF6">
    <property type="entry name" value="PROTEIN FARNESYLTRANSFERASE SUBUNIT BETA"/>
    <property type="match status" value="1"/>
</dbReference>
<evidence type="ECO:0000256" key="1">
    <source>
        <dbReference type="ARBA" id="ARBA00010497"/>
    </source>
</evidence>
<dbReference type="GO" id="GO:0004660">
    <property type="term" value="F:protein farnesyltransferase activity"/>
    <property type="evidence" value="ECO:0007669"/>
    <property type="project" value="UniProtKB-UniRule"/>
</dbReference>
<dbReference type="GO" id="GO:0097354">
    <property type="term" value="P:prenylation"/>
    <property type="evidence" value="ECO:0007669"/>
    <property type="project" value="UniProtKB-UniRule"/>
</dbReference>
<dbReference type="EMBL" id="UXUI01007133">
    <property type="protein sequence ID" value="VDD85566.1"/>
    <property type="molecule type" value="Genomic_DNA"/>
</dbReference>
<dbReference type="InterPro" id="IPR045089">
    <property type="entry name" value="PGGT1B-like"/>
</dbReference>